<dbReference type="InParanoid" id="A0A6P8YGZ3"/>
<sequence length="218" mass="25033">MSLYGTDMDFRTIYRLDYTQKKGSLLPYTPPHDSNPVSSPWKQYLVPDESLKHLLPADAVYEDPACVLHRAYQNHMPDLKLAKQQYQRDGQSLYQVDFCKLGDFESKKTRDAKIVPLPPNWSTPLSTQRCSYRDPKSIMTLAAEPPRFRYRDNLVPNETERRILRVSTGVSDYMGNVGSLGDFILREKLHGAGKPRGMSVWEVKRRLALLDQGVIVED</sequence>
<dbReference type="AlphaFoldDB" id="A0A6P8YGZ3"/>
<evidence type="ECO:0000313" key="1">
    <source>
        <dbReference type="Proteomes" id="UP000515158"/>
    </source>
</evidence>
<keyword evidence="1" id="KW-1185">Reference proteome</keyword>
<dbReference type="Proteomes" id="UP000515158">
    <property type="component" value="Unplaced"/>
</dbReference>
<organism evidence="2">
    <name type="scientific">Thrips palmi</name>
    <name type="common">Melon thrips</name>
    <dbReference type="NCBI Taxonomy" id="161013"/>
    <lineage>
        <taxon>Eukaryota</taxon>
        <taxon>Metazoa</taxon>
        <taxon>Ecdysozoa</taxon>
        <taxon>Arthropoda</taxon>
        <taxon>Hexapoda</taxon>
        <taxon>Insecta</taxon>
        <taxon>Pterygota</taxon>
        <taxon>Neoptera</taxon>
        <taxon>Paraneoptera</taxon>
        <taxon>Thysanoptera</taxon>
        <taxon>Terebrantia</taxon>
        <taxon>Thripoidea</taxon>
        <taxon>Thripidae</taxon>
        <taxon>Thrips</taxon>
    </lineage>
</organism>
<proteinExistence type="predicted"/>
<dbReference type="KEGG" id="tpal:117642094"/>
<protein>
    <submittedName>
        <fullName evidence="2">Uncharacterized protein LOC117642094</fullName>
    </submittedName>
</protein>
<dbReference type="OrthoDB" id="7201605at2759"/>
<gene>
    <name evidence="2" type="primary">LOC117642094</name>
</gene>
<name>A0A6P8YGZ3_THRPL</name>
<dbReference type="RefSeq" id="XP_034235821.1">
    <property type="nucleotide sequence ID" value="XM_034379930.1"/>
</dbReference>
<reference evidence="2" key="1">
    <citation type="submission" date="2025-08" db="UniProtKB">
        <authorList>
            <consortium name="RefSeq"/>
        </authorList>
    </citation>
    <scope>IDENTIFICATION</scope>
    <source>
        <tissue evidence="2">Total insect</tissue>
    </source>
</reference>
<accession>A0A6P8YGZ3</accession>
<dbReference type="GeneID" id="117642094"/>
<evidence type="ECO:0000313" key="2">
    <source>
        <dbReference type="RefSeq" id="XP_034235821.1"/>
    </source>
</evidence>